<dbReference type="InParanoid" id="A0A7R8UTL9"/>
<comment type="similarity">
    <text evidence="1">Belongs to the heat shock protein 90 family.</text>
</comment>
<organism evidence="6 7">
    <name type="scientific">Hermetia illucens</name>
    <name type="common">Black soldier fly</name>
    <dbReference type="NCBI Taxonomy" id="343691"/>
    <lineage>
        <taxon>Eukaryota</taxon>
        <taxon>Metazoa</taxon>
        <taxon>Ecdysozoa</taxon>
        <taxon>Arthropoda</taxon>
        <taxon>Hexapoda</taxon>
        <taxon>Insecta</taxon>
        <taxon>Pterygota</taxon>
        <taxon>Neoptera</taxon>
        <taxon>Endopterygota</taxon>
        <taxon>Diptera</taxon>
        <taxon>Brachycera</taxon>
        <taxon>Stratiomyomorpha</taxon>
        <taxon>Stratiomyidae</taxon>
        <taxon>Hermetiinae</taxon>
        <taxon>Hermetia</taxon>
    </lineage>
</organism>
<dbReference type="Proteomes" id="UP000594454">
    <property type="component" value="Chromosome 3"/>
</dbReference>
<evidence type="ECO:0000256" key="1">
    <source>
        <dbReference type="ARBA" id="ARBA00008239"/>
    </source>
</evidence>
<keyword evidence="2" id="KW-0547">Nucleotide-binding</keyword>
<dbReference type="Gene3D" id="3.30.565.10">
    <property type="entry name" value="Histidine kinase-like ATPase, C-terminal domain"/>
    <property type="match status" value="1"/>
</dbReference>
<evidence type="ECO:0000256" key="4">
    <source>
        <dbReference type="ARBA" id="ARBA00023186"/>
    </source>
</evidence>
<dbReference type="PANTHER" id="PTHR11528">
    <property type="entry name" value="HEAT SHOCK PROTEIN 90 FAMILY MEMBER"/>
    <property type="match status" value="1"/>
</dbReference>
<evidence type="ECO:0000313" key="6">
    <source>
        <dbReference type="EMBL" id="CAD7086323.1"/>
    </source>
</evidence>
<accession>A0A7R8UTL9</accession>
<gene>
    <name evidence="6" type="ORF">HERILL_LOCUS9104</name>
</gene>
<dbReference type="EMBL" id="LR899011">
    <property type="protein sequence ID" value="CAD7086323.1"/>
    <property type="molecule type" value="Genomic_DNA"/>
</dbReference>
<keyword evidence="7" id="KW-1185">Reference proteome</keyword>
<dbReference type="GO" id="GO:0051082">
    <property type="term" value="F:unfolded protein binding"/>
    <property type="evidence" value="ECO:0007669"/>
    <property type="project" value="InterPro"/>
</dbReference>
<evidence type="ECO:0000256" key="3">
    <source>
        <dbReference type="ARBA" id="ARBA00022840"/>
    </source>
</evidence>
<dbReference type="GO" id="GO:0140662">
    <property type="term" value="F:ATP-dependent protein folding chaperone"/>
    <property type="evidence" value="ECO:0007669"/>
    <property type="project" value="InterPro"/>
</dbReference>
<dbReference type="Pfam" id="PF00183">
    <property type="entry name" value="HSP90"/>
    <property type="match status" value="2"/>
</dbReference>
<dbReference type="OrthoDB" id="5426351at2759"/>
<evidence type="ECO:0000256" key="5">
    <source>
        <dbReference type="SAM" id="MobiDB-lite"/>
    </source>
</evidence>
<dbReference type="SUPFAM" id="SSF54211">
    <property type="entry name" value="Ribosomal protein S5 domain 2-like"/>
    <property type="match status" value="1"/>
</dbReference>
<keyword evidence="4" id="KW-0143">Chaperone</keyword>
<reference evidence="6 7" key="1">
    <citation type="submission" date="2020-11" db="EMBL/GenBank/DDBJ databases">
        <authorList>
            <person name="Wallbank WR R."/>
            <person name="Pardo Diaz C."/>
            <person name="Kozak K."/>
            <person name="Martin S."/>
            <person name="Jiggins C."/>
            <person name="Moest M."/>
            <person name="Warren A I."/>
            <person name="Generalovic N T."/>
            <person name="Byers J.R.P. K."/>
            <person name="Montejo-Kovacevich G."/>
            <person name="Yen C E."/>
        </authorList>
    </citation>
    <scope>NUCLEOTIDE SEQUENCE [LARGE SCALE GENOMIC DNA]</scope>
</reference>
<proteinExistence type="inferred from homology"/>
<evidence type="ECO:0008006" key="8">
    <source>
        <dbReference type="Google" id="ProtNLM"/>
    </source>
</evidence>
<protein>
    <recommendedName>
        <fullName evidence="8">Heat shock protein 90</fullName>
    </recommendedName>
</protein>
<dbReference type="InterPro" id="IPR036890">
    <property type="entry name" value="HATPase_C_sf"/>
</dbReference>
<name>A0A7R8UTL9_HERIL</name>
<sequence length="212" mass="24609">MEYLEEAKINSIVTKYSQFIRYPIKLLVEKECEKEVSDDEAEGNDKDKEEKKEGEGDKPKLEGVSENEDADSADKKEKKKAVKVKYTDNEVSFLVKCSNKTSSVIRENLVKKCLELFEELAEDKELYKKFYDQSSKNLKLDMHEASRNRAKLAHFLRFHTSASGGEYCFLDDYVKDQVANSAFVERVNKHGFEVAYMAEPIDEYVIQHLKDY</sequence>
<dbReference type="AlphaFoldDB" id="A0A7R8UTL9"/>
<evidence type="ECO:0000256" key="2">
    <source>
        <dbReference type="ARBA" id="ARBA00022741"/>
    </source>
</evidence>
<dbReference type="GO" id="GO:0016887">
    <property type="term" value="F:ATP hydrolysis activity"/>
    <property type="evidence" value="ECO:0007669"/>
    <property type="project" value="InterPro"/>
</dbReference>
<feature type="region of interest" description="Disordered" evidence="5">
    <location>
        <begin position="34"/>
        <end position="76"/>
    </location>
</feature>
<keyword evidence="3" id="KW-0067">ATP-binding</keyword>
<dbReference type="InterPro" id="IPR020568">
    <property type="entry name" value="Ribosomal_Su5_D2-typ_SF"/>
</dbReference>
<dbReference type="GO" id="GO:0005524">
    <property type="term" value="F:ATP binding"/>
    <property type="evidence" value="ECO:0007669"/>
    <property type="project" value="UniProtKB-KW"/>
</dbReference>
<evidence type="ECO:0000313" key="7">
    <source>
        <dbReference type="Proteomes" id="UP000594454"/>
    </source>
</evidence>
<dbReference type="InterPro" id="IPR001404">
    <property type="entry name" value="Hsp90_fam"/>
</dbReference>
<dbReference type="Gene3D" id="3.30.230.80">
    <property type="match status" value="1"/>
</dbReference>
<dbReference type="Gene3D" id="3.40.50.11260">
    <property type="match status" value="1"/>
</dbReference>
<feature type="compositionally biased region" description="Basic and acidic residues" evidence="5">
    <location>
        <begin position="43"/>
        <end position="63"/>
    </location>
</feature>